<reference evidence="1 2" key="1">
    <citation type="submission" date="2018-09" db="EMBL/GenBank/DDBJ databases">
        <title>The draft genome of Acinetobacter spp. strains.</title>
        <authorList>
            <person name="Qin J."/>
            <person name="Feng Y."/>
            <person name="Zong Z."/>
        </authorList>
    </citation>
    <scope>NUCLEOTIDE SEQUENCE [LARGE SCALE GENOMIC DNA]</scope>
    <source>
        <strain evidence="1 2">WCHAc060002</strain>
    </source>
</reference>
<dbReference type="Proteomes" id="UP000281084">
    <property type="component" value="Unassembled WGS sequence"/>
</dbReference>
<name>A0A3A8GB51_9GAMM</name>
<accession>A0A3A8GB51</accession>
<evidence type="ECO:0000313" key="2">
    <source>
        <dbReference type="Proteomes" id="UP000281084"/>
    </source>
</evidence>
<dbReference type="AlphaFoldDB" id="A0A3A8GB51"/>
<evidence type="ECO:0000313" key="1">
    <source>
        <dbReference type="EMBL" id="RKG50203.1"/>
    </source>
</evidence>
<dbReference type="RefSeq" id="WP_120367954.1">
    <property type="nucleotide sequence ID" value="NZ_RAXZ01000020.1"/>
</dbReference>
<sequence length="533" mass="61366">MITNHFNNPVDSTLSATKRMQHIRRHFQDTQNQHEFYIANAFNTVNLDQSFTSFQRLDQLFTAFKKQVGTLDIQHNAEASQLNSLMLLASHLGQFLAERTASTEQWFSREELNQNLPQSDVSLPKSYLYDFALVLSHKIVFPLLVIHQYFKQDDIALSLSQHVEIELLNHTIISGESRLKIAEEMHALQKMYQNQYPLPNGSPYLKLVEISQLDYSLKSLERLDDLMREMRQNYIISAEKFLTEESNYYFILYLSGYLGRVIAQHAGTSLRWLNPAQASQLIGQNIQAQLPTARIAHIHNRIFFTTGHICDFLFASMIQTSSTQYAQQIIHEILNIRNPMYLAQPSTEIAYKNSPYHDALYQAGELIAYVFQFIHGVMPRTNPDDNMTPTSFPPGHTFIKHMDGPDQGLKQLEQNPQNYPFNVLAYEMYACLPHIRTDAFAIHIRQYGAHAMNLQLVIPYFSVFDYRGFSIIQPYLNACDAITDSAMPNILSAMQALFDGIEGFEAPLPTERKVWAKHYQPQLHPYPQGFAQN</sequence>
<gene>
    <name evidence="1" type="ORF">D7V64_12920</name>
</gene>
<comment type="caution">
    <text evidence="1">The sequence shown here is derived from an EMBL/GenBank/DDBJ whole genome shotgun (WGS) entry which is preliminary data.</text>
</comment>
<protein>
    <submittedName>
        <fullName evidence="1">Uncharacterized protein</fullName>
    </submittedName>
</protein>
<organism evidence="1 2">
    <name type="scientific">Acinetobacter cumulans</name>
    <dbReference type="NCBI Taxonomy" id="2136182"/>
    <lineage>
        <taxon>Bacteria</taxon>
        <taxon>Pseudomonadati</taxon>
        <taxon>Pseudomonadota</taxon>
        <taxon>Gammaproteobacteria</taxon>
        <taxon>Moraxellales</taxon>
        <taxon>Moraxellaceae</taxon>
        <taxon>Acinetobacter</taxon>
    </lineage>
</organism>
<dbReference type="EMBL" id="RAXZ01000020">
    <property type="protein sequence ID" value="RKG50203.1"/>
    <property type="molecule type" value="Genomic_DNA"/>
</dbReference>
<proteinExistence type="predicted"/>